<dbReference type="AlphaFoldDB" id="A0AAV4AI34"/>
<proteinExistence type="predicted"/>
<evidence type="ECO:0000313" key="2">
    <source>
        <dbReference type="Proteomes" id="UP000735302"/>
    </source>
</evidence>
<accession>A0AAV4AI34</accession>
<evidence type="ECO:0000313" key="1">
    <source>
        <dbReference type="EMBL" id="GFO06907.1"/>
    </source>
</evidence>
<gene>
    <name evidence="1" type="ORF">PoB_003341200</name>
</gene>
<comment type="caution">
    <text evidence="1">The sequence shown here is derived from an EMBL/GenBank/DDBJ whole genome shotgun (WGS) entry which is preliminary data.</text>
</comment>
<organism evidence="1 2">
    <name type="scientific">Plakobranchus ocellatus</name>
    <dbReference type="NCBI Taxonomy" id="259542"/>
    <lineage>
        <taxon>Eukaryota</taxon>
        <taxon>Metazoa</taxon>
        <taxon>Spiralia</taxon>
        <taxon>Lophotrochozoa</taxon>
        <taxon>Mollusca</taxon>
        <taxon>Gastropoda</taxon>
        <taxon>Heterobranchia</taxon>
        <taxon>Euthyneura</taxon>
        <taxon>Panpulmonata</taxon>
        <taxon>Sacoglossa</taxon>
        <taxon>Placobranchoidea</taxon>
        <taxon>Plakobranchidae</taxon>
        <taxon>Plakobranchus</taxon>
    </lineage>
</organism>
<dbReference type="Proteomes" id="UP000735302">
    <property type="component" value="Unassembled WGS sequence"/>
</dbReference>
<name>A0AAV4AI34_9GAST</name>
<protein>
    <submittedName>
        <fullName evidence="1">Uncharacterized protein</fullName>
    </submittedName>
</protein>
<keyword evidence="2" id="KW-1185">Reference proteome</keyword>
<dbReference type="EMBL" id="BLXT01003828">
    <property type="protein sequence ID" value="GFO06907.1"/>
    <property type="molecule type" value="Genomic_DNA"/>
</dbReference>
<sequence>MPLLYNTHSSLVVASLQDLSSGHHDTHHHRNVRILRISCSFHVPSDDISVGVRDAQHFHFITKVRPPQVDHCLLSQQYSCLFLSRNSSHLLTSCLRPVPCAPQHFHIQCLSSE</sequence>
<reference evidence="1 2" key="1">
    <citation type="journal article" date="2021" name="Elife">
        <title>Chloroplast acquisition without the gene transfer in kleptoplastic sea slugs, Plakobranchus ocellatus.</title>
        <authorList>
            <person name="Maeda T."/>
            <person name="Takahashi S."/>
            <person name="Yoshida T."/>
            <person name="Shimamura S."/>
            <person name="Takaki Y."/>
            <person name="Nagai Y."/>
            <person name="Toyoda A."/>
            <person name="Suzuki Y."/>
            <person name="Arimoto A."/>
            <person name="Ishii H."/>
            <person name="Satoh N."/>
            <person name="Nishiyama T."/>
            <person name="Hasebe M."/>
            <person name="Maruyama T."/>
            <person name="Minagawa J."/>
            <person name="Obokata J."/>
            <person name="Shigenobu S."/>
        </authorList>
    </citation>
    <scope>NUCLEOTIDE SEQUENCE [LARGE SCALE GENOMIC DNA]</scope>
</reference>